<dbReference type="InterPro" id="IPR002745">
    <property type="entry name" value="Ptrans_KptA/Tpt1"/>
</dbReference>
<name>A0AAD6VFC3_9AGAR</name>
<dbReference type="AlphaFoldDB" id="A0AAD6VFC3"/>
<comment type="similarity">
    <text evidence="1">Belongs to the KptA/TPT1 family.</text>
</comment>
<comment type="caution">
    <text evidence="4">The sequence shown here is derived from an EMBL/GenBank/DDBJ whole genome shotgun (WGS) entry which is preliminary data.</text>
</comment>
<dbReference type="PANTHER" id="PTHR12684">
    <property type="entry name" value="PUTATIVE PHOSPHOTRANSFERASE"/>
    <property type="match status" value="1"/>
</dbReference>
<dbReference type="Pfam" id="PF01885">
    <property type="entry name" value="PTS_2-RNA"/>
    <property type="match status" value="1"/>
</dbReference>
<accession>A0AAD6VFC3</accession>
<evidence type="ECO:0000256" key="3">
    <source>
        <dbReference type="ARBA" id="ARBA00023027"/>
    </source>
</evidence>
<evidence type="ECO:0000313" key="4">
    <source>
        <dbReference type="EMBL" id="KAJ7208064.1"/>
    </source>
</evidence>
<protein>
    <submittedName>
        <fullName evidence="4">KptA family-domain-containing protein</fullName>
    </submittedName>
</protein>
<dbReference type="GO" id="GO:0000215">
    <property type="term" value="F:tRNA 2'-phosphotransferase activity"/>
    <property type="evidence" value="ECO:0007669"/>
    <property type="project" value="TreeGrafter"/>
</dbReference>
<evidence type="ECO:0000256" key="1">
    <source>
        <dbReference type="ARBA" id="ARBA00009836"/>
    </source>
</evidence>
<evidence type="ECO:0000256" key="2">
    <source>
        <dbReference type="ARBA" id="ARBA00022679"/>
    </source>
</evidence>
<evidence type="ECO:0000313" key="5">
    <source>
        <dbReference type="Proteomes" id="UP001219525"/>
    </source>
</evidence>
<sequence length="261" mass="28748">MLRTCLAPLCRSHTLCYPRLSRPYAGVPPPTSSTPKRVFLGKREDAETARVTQVLSTLLCGRKDELYQGGFRNDALVMRADGYVSVEVLVRLRHPALRGVQFTTVEKIVGAGRPQYDLVYEPSGAGRAWWIRPVGDTDLGSDPGTPSDLKRVKAAKEVRMAVHGTSEQAWEVIATQGLSRMGRDYIHLGQGLAGSVVWGMRTPSEVLIHVDVEQAMAADMKIYSARGGVVLTPGNALGYVEPRFFSRVERVRVRIEDGSVR</sequence>
<gene>
    <name evidence="4" type="ORF">GGX14DRAFT_366026</name>
</gene>
<organism evidence="4 5">
    <name type="scientific">Mycena pura</name>
    <dbReference type="NCBI Taxonomy" id="153505"/>
    <lineage>
        <taxon>Eukaryota</taxon>
        <taxon>Fungi</taxon>
        <taxon>Dikarya</taxon>
        <taxon>Basidiomycota</taxon>
        <taxon>Agaricomycotina</taxon>
        <taxon>Agaricomycetes</taxon>
        <taxon>Agaricomycetidae</taxon>
        <taxon>Agaricales</taxon>
        <taxon>Marasmiineae</taxon>
        <taxon>Mycenaceae</taxon>
        <taxon>Mycena</taxon>
    </lineage>
</organism>
<dbReference type="PANTHER" id="PTHR12684:SF2">
    <property type="entry name" value="TRNA 2'-PHOSPHOTRANSFERASE 1"/>
    <property type="match status" value="1"/>
</dbReference>
<dbReference type="Gene3D" id="3.20.170.30">
    <property type="match status" value="1"/>
</dbReference>
<reference evidence="4" key="1">
    <citation type="submission" date="2023-03" db="EMBL/GenBank/DDBJ databases">
        <title>Massive genome expansion in bonnet fungi (Mycena s.s.) driven by repeated elements and novel gene families across ecological guilds.</title>
        <authorList>
            <consortium name="Lawrence Berkeley National Laboratory"/>
            <person name="Harder C.B."/>
            <person name="Miyauchi S."/>
            <person name="Viragh M."/>
            <person name="Kuo A."/>
            <person name="Thoen E."/>
            <person name="Andreopoulos B."/>
            <person name="Lu D."/>
            <person name="Skrede I."/>
            <person name="Drula E."/>
            <person name="Henrissat B."/>
            <person name="Morin E."/>
            <person name="Kohler A."/>
            <person name="Barry K."/>
            <person name="LaButti K."/>
            <person name="Morin E."/>
            <person name="Salamov A."/>
            <person name="Lipzen A."/>
            <person name="Mereny Z."/>
            <person name="Hegedus B."/>
            <person name="Baldrian P."/>
            <person name="Stursova M."/>
            <person name="Weitz H."/>
            <person name="Taylor A."/>
            <person name="Grigoriev I.V."/>
            <person name="Nagy L.G."/>
            <person name="Martin F."/>
            <person name="Kauserud H."/>
        </authorList>
    </citation>
    <scope>NUCLEOTIDE SEQUENCE</scope>
    <source>
        <strain evidence="4">9144</strain>
    </source>
</reference>
<keyword evidence="2" id="KW-0808">Transferase</keyword>
<dbReference type="SUPFAM" id="SSF56399">
    <property type="entry name" value="ADP-ribosylation"/>
    <property type="match status" value="1"/>
</dbReference>
<dbReference type="EMBL" id="JARJCW010000035">
    <property type="protein sequence ID" value="KAJ7208064.1"/>
    <property type="molecule type" value="Genomic_DNA"/>
</dbReference>
<dbReference type="InterPro" id="IPR042081">
    <property type="entry name" value="RNA_2'-PTrans_C"/>
</dbReference>
<dbReference type="Proteomes" id="UP001219525">
    <property type="component" value="Unassembled WGS sequence"/>
</dbReference>
<proteinExistence type="inferred from homology"/>
<keyword evidence="3" id="KW-0520">NAD</keyword>
<keyword evidence="5" id="KW-1185">Reference proteome</keyword>
<dbReference type="GO" id="GO:0006388">
    <property type="term" value="P:tRNA splicing, via endonucleolytic cleavage and ligation"/>
    <property type="evidence" value="ECO:0007669"/>
    <property type="project" value="TreeGrafter"/>
</dbReference>